<dbReference type="AlphaFoldDB" id="A0A7W7GPG0"/>
<name>A0A7W7GPG0_9MICC</name>
<accession>A0A7W7GPG0</accession>
<organism evidence="2 3">
    <name type="scientific">Micrococcus cohnii</name>
    <dbReference type="NCBI Taxonomy" id="993416"/>
    <lineage>
        <taxon>Bacteria</taxon>
        <taxon>Bacillati</taxon>
        <taxon>Actinomycetota</taxon>
        <taxon>Actinomycetes</taxon>
        <taxon>Micrococcales</taxon>
        <taxon>Micrococcaceae</taxon>
        <taxon>Micrococcus</taxon>
    </lineage>
</organism>
<dbReference type="InterPro" id="IPR031596">
    <property type="entry name" value="MaAIMP_sms"/>
</dbReference>
<keyword evidence="3" id="KW-1185">Reference proteome</keyword>
<evidence type="ECO:0000313" key="2">
    <source>
        <dbReference type="EMBL" id="MBB4735862.1"/>
    </source>
</evidence>
<comment type="caution">
    <text evidence="2">The sequence shown here is derived from an EMBL/GenBank/DDBJ whole genome shotgun (WGS) entry which is preliminary data.</text>
</comment>
<keyword evidence="1" id="KW-0472">Membrane</keyword>
<dbReference type="Pfam" id="PF16951">
    <property type="entry name" value="MaAIMP_sms"/>
    <property type="match status" value="1"/>
</dbReference>
<reference evidence="2 3" key="1">
    <citation type="submission" date="2020-08" db="EMBL/GenBank/DDBJ databases">
        <title>Sequencing the genomes of 1000 actinobacteria strains.</title>
        <authorList>
            <person name="Klenk H.-P."/>
        </authorList>
    </citation>
    <scope>NUCLEOTIDE SEQUENCE [LARGE SCALE GENOMIC DNA]</scope>
    <source>
        <strain evidence="2 3">DSM 23974</strain>
    </source>
</reference>
<dbReference type="RefSeq" id="WP_158496475.1">
    <property type="nucleotide sequence ID" value="NZ_JACHNA010000001.1"/>
</dbReference>
<gene>
    <name evidence="2" type="ORF">HDA30_001370</name>
</gene>
<evidence type="ECO:0008006" key="4">
    <source>
        <dbReference type="Google" id="ProtNLM"/>
    </source>
</evidence>
<sequence>METSAVIMMIVAMATVWGGLALAMVNLVRHPDESSGDVPDDADPHLDDHRYEAEDEEAIPAYAPAERF</sequence>
<evidence type="ECO:0000313" key="3">
    <source>
        <dbReference type="Proteomes" id="UP000540191"/>
    </source>
</evidence>
<protein>
    <recommendedName>
        <fullName evidence="4">Methionine/alanine import family NSS transporter small subunit</fullName>
    </recommendedName>
</protein>
<dbReference type="NCBIfam" id="NF033493">
    <property type="entry name" value="MetS_like_NSS"/>
    <property type="match status" value="1"/>
</dbReference>
<evidence type="ECO:0000256" key="1">
    <source>
        <dbReference type="SAM" id="Phobius"/>
    </source>
</evidence>
<dbReference type="Proteomes" id="UP000540191">
    <property type="component" value="Unassembled WGS sequence"/>
</dbReference>
<proteinExistence type="predicted"/>
<keyword evidence="1" id="KW-0812">Transmembrane</keyword>
<keyword evidence="1" id="KW-1133">Transmembrane helix</keyword>
<dbReference type="EMBL" id="JACHNA010000001">
    <property type="protein sequence ID" value="MBB4735862.1"/>
    <property type="molecule type" value="Genomic_DNA"/>
</dbReference>
<feature type="transmembrane region" description="Helical" evidence="1">
    <location>
        <begin position="6"/>
        <end position="28"/>
    </location>
</feature>